<evidence type="ECO:0008006" key="3">
    <source>
        <dbReference type="Google" id="ProtNLM"/>
    </source>
</evidence>
<dbReference type="AlphaFoldDB" id="A0AAD4EU52"/>
<dbReference type="InterPro" id="IPR011009">
    <property type="entry name" value="Kinase-like_dom_sf"/>
</dbReference>
<dbReference type="Gene3D" id="3.90.1200.10">
    <property type="match status" value="1"/>
</dbReference>
<dbReference type="PANTHER" id="PTHR21310:SF15">
    <property type="entry name" value="AMINOGLYCOSIDE PHOSPHOTRANSFERASE DOMAIN-CONTAINING PROTEIN"/>
    <property type="match status" value="1"/>
</dbReference>
<evidence type="ECO:0000313" key="2">
    <source>
        <dbReference type="Proteomes" id="UP001197093"/>
    </source>
</evidence>
<sequence length="425" mass="47103">MPSQRPSERWTSYEDWDYGTMKQRLESLMASLDKAALVDHVEAVLGSSVSMSEPFSAGQYWCCFECFALDGRLVIARVRLPRHPDSKASDHDEAYIMQCEAATMAFLRHSVTAIPFPTMYAYEAPGSARAAKAGAPYMLIEGFYGNLLQDVDHSLETQDRILGQWTLFQAQLATFTFPQIGSISHFSEDSGPVIGPVAAAASDGLPNFGPFSSAKEYLSAVAKARLDRAINNNKDTTHLTRLGLFTFHDIVRSTDIFNHDGPFPLNHMDMGIQNLLVNDTLTIIAVIDWEMAQSAPWAVFYYPMPFPLLMADERIAEILADATHGAHRNTVKQHKTRDMYRAKFAGAEKALAEGGRPLLGSIAAVLAQESSRIYGIAEKIGVFDGMEEMLTRELVRLGYGLEGEAADRKLEELEYGKRGVQDITM</sequence>
<evidence type="ECO:0000313" key="1">
    <source>
        <dbReference type="EMBL" id="KAG7287726.1"/>
    </source>
</evidence>
<accession>A0AAD4EU52</accession>
<proteinExistence type="predicted"/>
<gene>
    <name evidence="1" type="ORF">NEMBOFW57_007239</name>
</gene>
<dbReference type="EMBL" id="JAHCVI010000003">
    <property type="protein sequence ID" value="KAG7287726.1"/>
    <property type="molecule type" value="Genomic_DNA"/>
</dbReference>
<protein>
    <recommendedName>
        <fullName evidence="3">Aminoglycoside phosphotransferase domain-containing protein</fullName>
    </recommendedName>
</protein>
<dbReference type="PANTHER" id="PTHR21310">
    <property type="entry name" value="AMINOGLYCOSIDE PHOSPHOTRANSFERASE-RELATED-RELATED"/>
    <property type="match status" value="1"/>
</dbReference>
<dbReference type="Proteomes" id="UP001197093">
    <property type="component" value="Unassembled WGS sequence"/>
</dbReference>
<organism evidence="1 2">
    <name type="scientific">Staphylotrichum longicolle</name>
    <dbReference type="NCBI Taxonomy" id="669026"/>
    <lineage>
        <taxon>Eukaryota</taxon>
        <taxon>Fungi</taxon>
        <taxon>Dikarya</taxon>
        <taxon>Ascomycota</taxon>
        <taxon>Pezizomycotina</taxon>
        <taxon>Sordariomycetes</taxon>
        <taxon>Sordariomycetidae</taxon>
        <taxon>Sordariales</taxon>
        <taxon>Chaetomiaceae</taxon>
        <taxon>Staphylotrichum</taxon>
    </lineage>
</organism>
<dbReference type="SUPFAM" id="SSF56112">
    <property type="entry name" value="Protein kinase-like (PK-like)"/>
    <property type="match status" value="1"/>
</dbReference>
<dbReference type="InterPro" id="IPR051678">
    <property type="entry name" value="AGP_Transferase"/>
</dbReference>
<comment type="caution">
    <text evidence="1">The sequence shown here is derived from an EMBL/GenBank/DDBJ whole genome shotgun (WGS) entry which is preliminary data.</text>
</comment>
<reference evidence="1" key="1">
    <citation type="submission" date="2023-02" db="EMBL/GenBank/DDBJ databases">
        <authorList>
            <person name="Palmer J.M."/>
        </authorList>
    </citation>
    <scope>NUCLEOTIDE SEQUENCE</scope>
    <source>
        <strain evidence="1">FW57</strain>
    </source>
</reference>
<keyword evidence="2" id="KW-1185">Reference proteome</keyword>
<name>A0AAD4EU52_9PEZI</name>